<protein>
    <recommendedName>
        <fullName evidence="2">Rho termination factor-like N-terminal domain-containing protein</fullName>
    </recommendedName>
</protein>
<feature type="compositionally biased region" description="Basic and acidic residues" evidence="1">
    <location>
        <begin position="264"/>
        <end position="285"/>
    </location>
</feature>
<dbReference type="Gene3D" id="1.10.720.10">
    <property type="match status" value="1"/>
</dbReference>
<organism evidence="3 4">
    <name type="scientific">Eutrema salsugineum</name>
    <name type="common">Saltwater cress</name>
    <name type="synonym">Sisymbrium salsugineum</name>
    <dbReference type="NCBI Taxonomy" id="72664"/>
    <lineage>
        <taxon>Eukaryota</taxon>
        <taxon>Viridiplantae</taxon>
        <taxon>Streptophyta</taxon>
        <taxon>Embryophyta</taxon>
        <taxon>Tracheophyta</taxon>
        <taxon>Spermatophyta</taxon>
        <taxon>Magnoliopsida</taxon>
        <taxon>eudicotyledons</taxon>
        <taxon>Gunneridae</taxon>
        <taxon>Pentapetalae</taxon>
        <taxon>rosids</taxon>
        <taxon>malvids</taxon>
        <taxon>Brassicales</taxon>
        <taxon>Brassicaceae</taxon>
        <taxon>Eutremeae</taxon>
        <taxon>Eutrema</taxon>
    </lineage>
</organism>
<feature type="region of interest" description="Disordered" evidence="1">
    <location>
        <begin position="1"/>
        <end position="23"/>
    </location>
</feature>
<reference evidence="3 4" key="1">
    <citation type="journal article" date="2013" name="Front. Plant Sci.">
        <title>The Reference Genome of the Halophytic Plant Eutrema salsugineum.</title>
        <authorList>
            <person name="Yang R."/>
            <person name="Jarvis D.E."/>
            <person name="Chen H."/>
            <person name="Beilstein M.A."/>
            <person name="Grimwood J."/>
            <person name="Jenkins J."/>
            <person name="Shu S."/>
            <person name="Prochnik S."/>
            <person name="Xin M."/>
            <person name="Ma C."/>
            <person name="Schmutz J."/>
            <person name="Wing R.A."/>
            <person name="Mitchell-Olds T."/>
            <person name="Schumaker K.S."/>
            <person name="Wang X."/>
        </authorList>
    </citation>
    <scope>NUCLEOTIDE SEQUENCE [LARGE SCALE GENOMIC DNA]</scope>
</reference>
<dbReference type="AlphaFoldDB" id="V4LQJ3"/>
<dbReference type="STRING" id="72664.V4LQJ3"/>
<name>V4LQJ3_EUTSA</name>
<dbReference type="OrthoDB" id="1065581at2759"/>
<feature type="compositionally biased region" description="Polar residues" evidence="1">
    <location>
        <begin position="361"/>
        <end position="383"/>
    </location>
</feature>
<sequence length="458" mass="50461">MDDDDDLWGPPPVVQEEPPFKPLRGYEFWFDPRTDVLEEEYQNEKYCEQVRRILDGKKQDTESNELDKVSDSLQKDMASSGAGDSPEIVSSDSDKTLSAISPDADTSSAKSALDEDENTSSISDAQTKETKDSSNDTQVIDPETRKPQETSANDPITVEEGKVAEDADISSSPVFASKSEEAEEHSPSSLVTDQVFDPIKQAPENRSLSELSRENIGGSTLKPLGLETTEKVREKANATNEDGEMLKDQQQEIETSSEPFTTESRLEMCDASEKGRETPCDDRIKSSQSEAVKTAVKDELIVNSPTVARQKAESNALLKPGPDLTKKGQRKSKGMNTSFIRNTKPKVGGEAGEIDIDPVKKSTQSTSKLSRGSSVPAQLSDSTSELIERIRQRDGQTMGDSVTSISELKNKTGKELRSIAKELKMTHYSKLKKEDLLQQIINQLNLQPADCTEQKMES</sequence>
<keyword evidence="4" id="KW-1185">Reference proteome</keyword>
<dbReference type="EMBL" id="KI517385">
    <property type="protein sequence ID" value="ESQ52875.1"/>
    <property type="molecule type" value="Genomic_DNA"/>
</dbReference>
<dbReference type="KEGG" id="eus:EUTSA_v10016632mg"/>
<dbReference type="InterPro" id="IPR036269">
    <property type="entry name" value="Rho_N_sf"/>
</dbReference>
<dbReference type="SMART" id="SM00959">
    <property type="entry name" value="Rho_N"/>
    <property type="match status" value="1"/>
</dbReference>
<dbReference type="Gramene" id="ESQ52875">
    <property type="protein sequence ID" value="ESQ52875"/>
    <property type="gene ID" value="EUTSA_v10016632mg"/>
</dbReference>
<evidence type="ECO:0000259" key="2">
    <source>
        <dbReference type="SMART" id="SM00959"/>
    </source>
</evidence>
<feature type="region of interest" description="Disordered" evidence="1">
    <location>
        <begin position="54"/>
        <end position="291"/>
    </location>
</feature>
<dbReference type="Pfam" id="PF07498">
    <property type="entry name" value="Rho_N"/>
    <property type="match status" value="1"/>
</dbReference>
<proteinExistence type="predicted"/>
<feature type="compositionally biased region" description="Polar residues" evidence="1">
    <location>
        <begin position="88"/>
        <end position="110"/>
    </location>
</feature>
<dbReference type="GO" id="GO:0006353">
    <property type="term" value="P:DNA-templated transcription termination"/>
    <property type="evidence" value="ECO:0007669"/>
    <property type="project" value="InterPro"/>
</dbReference>
<dbReference type="Proteomes" id="UP000030689">
    <property type="component" value="Unassembled WGS sequence"/>
</dbReference>
<feature type="region of interest" description="Disordered" evidence="1">
    <location>
        <begin position="306"/>
        <end position="383"/>
    </location>
</feature>
<evidence type="ECO:0000256" key="1">
    <source>
        <dbReference type="SAM" id="MobiDB-lite"/>
    </source>
</evidence>
<evidence type="ECO:0000313" key="4">
    <source>
        <dbReference type="Proteomes" id="UP000030689"/>
    </source>
</evidence>
<dbReference type="eggNOG" id="ENOG502R1FE">
    <property type="taxonomic scope" value="Eukaryota"/>
</dbReference>
<gene>
    <name evidence="3" type="ORF">EUTSA_v10016632mg</name>
</gene>
<feature type="compositionally biased region" description="Basic and acidic residues" evidence="1">
    <location>
        <begin position="54"/>
        <end position="74"/>
    </location>
</feature>
<feature type="compositionally biased region" description="Polar residues" evidence="1">
    <location>
        <begin position="252"/>
        <end position="263"/>
    </location>
</feature>
<feature type="domain" description="Rho termination factor-like N-terminal" evidence="2">
    <location>
        <begin position="407"/>
        <end position="449"/>
    </location>
</feature>
<accession>V4LQJ3</accession>
<dbReference type="InterPro" id="IPR011112">
    <property type="entry name" value="Rho-like_N"/>
</dbReference>
<evidence type="ECO:0000313" key="3">
    <source>
        <dbReference type="EMBL" id="ESQ52875.1"/>
    </source>
</evidence>
<dbReference type="OMA" id="MERYCEI"/>
<dbReference type="SUPFAM" id="SSF68912">
    <property type="entry name" value="Rho N-terminal domain-like"/>
    <property type="match status" value="1"/>
</dbReference>